<dbReference type="PANTHER" id="PTHR37809">
    <property type="entry name" value="RIBOSOMAL PROTEIN S12 METHYLTHIOTRANSFERASE ACCESSORY FACTOR YCAO"/>
    <property type="match status" value="1"/>
</dbReference>
<evidence type="ECO:0000313" key="2">
    <source>
        <dbReference type="EMBL" id="KZB79661.1"/>
    </source>
</evidence>
<dbReference type="InterPro" id="IPR003776">
    <property type="entry name" value="YcaO-like_dom"/>
</dbReference>
<dbReference type="Proteomes" id="UP000186883">
    <property type="component" value="Unassembled WGS sequence"/>
</dbReference>
<dbReference type="Pfam" id="PF02624">
    <property type="entry name" value="YcaO"/>
    <property type="match status" value="1"/>
</dbReference>
<evidence type="ECO:0000259" key="1">
    <source>
        <dbReference type="PROSITE" id="PS51664"/>
    </source>
</evidence>
<dbReference type="PANTHER" id="PTHR37809:SF1">
    <property type="entry name" value="RIBOSOMAL PROTEIN S12 METHYLTHIOTRANSFERASE ACCESSORY FACTOR YCAO"/>
    <property type="match status" value="1"/>
</dbReference>
<dbReference type="EMBL" id="LOBU02000006">
    <property type="protein sequence ID" value="OKA10024.1"/>
    <property type="molecule type" value="Genomic_DNA"/>
</dbReference>
<proteinExistence type="predicted"/>
<dbReference type="RefSeq" id="WP_061988205.1">
    <property type="nucleotide sequence ID" value="NZ_FOPQ01000012.1"/>
</dbReference>
<feature type="domain" description="YcaO" evidence="1">
    <location>
        <begin position="70"/>
        <end position="450"/>
    </location>
</feature>
<dbReference type="Proteomes" id="UP000076321">
    <property type="component" value="Unassembled WGS sequence"/>
</dbReference>
<dbReference type="OrthoDB" id="109999at2"/>
<reference evidence="2 4" key="1">
    <citation type="submission" date="2015-12" db="EMBL/GenBank/DDBJ databases">
        <title>Amycolatopsis regifaucium genome sequencing and assembly.</title>
        <authorList>
            <person name="Mayilraj S."/>
        </authorList>
    </citation>
    <scope>NUCLEOTIDE SEQUENCE [LARGE SCALE GENOMIC DNA]</scope>
    <source>
        <strain evidence="2 4">GY080</strain>
    </source>
</reference>
<organism evidence="2 4">
    <name type="scientific">Amycolatopsis regifaucium</name>
    <dbReference type="NCBI Taxonomy" id="546365"/>
    <lineage>
        <taxon>Bacteria</taxon>
        <taxon>Bacillati</taxon>
        <taxon>Actinomycetota</taxon>
        <taxon>Actinomycetes</taxon>
        <taxon>Pseudonocardiales</taxon>
        <taxon>Pseudonocardiaceae</taxon>
        <taxon>Amycolatopsis</taxon>
    </lineage>
</organism>
<dbReference type="Gene3D" id="3.30.1330.230">
    <property type="match status" value="1"/>
</dbReference>
<reference evidence="3 5" key="2">
    <citation type="submission" date="2016-11" db="EMBL/GenBank/DDBJ databases">
        <title>Genome sequencing of Amycolatopsis regifaucium.</title>
        <authorList>
            <person name="Mayilraj S."/>
            <person name="Kaur N."/>
        </authorList>
    </citation>
    <scope>NUCLEOTIDE SEQUENCE [LARGE SCALE GENOMIC DNA]</scope>
    <source>
        <strain evidence="3 5">GY080</strain>
    </source>
</reference>
<evidence type="ECO:0000313" key="5">
    <source>
        <dbReference type="Proteomes" id="UP000186883"/>
    </source>
</evidence>
<comment type="caution">
    <text evidence="2">The sequence shown here is derived from an EMBL/GenBank/DDBJ whole genome shotgun (WGS) entry which is preliminary data.</text>
</comment>
<dbReference type="EMBL" id="LQCI01000051">
    <property type="protein sequence ID" value="KZB79661.1"/>
    <property type="molecule type" value="Genomic_DNA"/>
</dbReference>
<name>A0A154M4V3_9PSEU</name>
<evidence type="ECO:0000313" key="4">
    <source>
        <dbReference type="Proteomes" id="UP000076321"/>
    </source>
</evidence>
<accession>A0A154M4V3</accession>
<dbReference type="AlphaFoldDB" id="A0A154M4V3"/>
<keyword evidence="5" id="KW-1185">Reference proteome</keyword>
<evidence type="ECO:0000313" key="3">
    <source>
        <dbReference type="EMBL" id="OKA10024.1"/>
    </source>
</evidence>
<protein>
    <recommendedName>
        <fullName evidence="1">YcaO domain-containing protein</fullName>
    </recommendedName>
</protein>
<gene>
    <name evidence="3" type="ORF">ATP06_0206700</name>
    <name evidence="2" type="ORF">AVL48_14720</name>
</gene>
<dbReference type="NCBIfam" id="TIGR00702">
    <property type="entry name" value="YcaO-type kinase domain"/>
    <property type="match status" value="2"/>
</dbReference>
<dbReference type="PROSITE" id="PS51664">
    <property type="entry name" value="YCAO"/>
    <property type="match status" value="1"/>
</dbReference>
<sequence>MKLRKSVPKVGGGGVHREFTAEQTYARIEPHLRRAGVTRVAEITWLDRVGIPVYNAIAPRSNDIISVYNGKGLRNIDAKTSAAMEAIERFSAALPVRPDVIASYAELVAEGRTVLDPRENNAELSAHYRDDLPISWVEAYDLMNEESVLIPQACAVYGLKFHEPPCYKVLSTNGLASGNSIEEAICHALTELIERDSMTNAELVSSQLAQVLEKGIFVDPQPEHITSYLRELHPHVDLESLPPLAKSLVDKFHDAGLRMRIVHITSDLEIPSFLAATSEDLGPTTSQGHGGFGTHPDANVALIRAITECAQGRAVDIQAMREDIRLPTENVSKYQNHVQRSATIDKGAWAWQPMRKQVAFDDIPSWTTDDVMTDIKLILDRIRAAGIERALAVDLSPPGIPVSVVRVIVPRLESWAVDHCKIGPRGATVWNNALLELSARKRAAELSKPA</sequence>